<keyword evidence="5" id="KW-0808">Transferase</keyword>
<dbReference type="PANTHER" id="PTHR30244">
    <property type="entry name" value="TRANSAMINASE"/>
    <property type="match status" value="1"/>
</dbReference>
<keyword evidence="6" id="KW-1185">Reference proteome</keyword>
<proteinExistence type="inferred from homology"/>
<dbReference type="GO" id="GO:0019180">
    <property type="term" value="F:dTDP-4-amino-4,6-dideoxygalactose transaminase activity"/>
    <property type="evidence" value="ECO:0007669"/>
    <property type="project" value="UniProtKB-EC"/>
</dbReference>
<protein>
    <submittedName>
        <fullName evidence="5">dTDP-4-amino-4,6-dideoxygalactose transaminase</fullName>
        <ecNumber evidence="5">2.6.1.59</ecNumber>
    </submittedName>
</protein>
<dbReference type="InterPro" id="IPR015424">
    <property type="entry name" value="PyrdxlP-dep_Trfase"/>
</dbReference>
<dbReference type="InterPro" id="IPR015422">
    <property type="entry name" value="PyrdxlP-dep_Trfase_small"/>
</dbReference>
<accession>A0A6G8INW2</accession>
<dbReference type="InterPro" id="IPR015421">
    <property type="entry name" value="PyrdxlP-dep_Trfase_major"/>
</dbReference>
<evidence type="ECO:0000256" key="2">
    <source>
        <dbReference type="PIRSR" id="PIRSR000390-1"/>
    </source>
</evidence>
<dbReference type="CDD" id="cd00616">
    <property type="entry name" value="AHBA_syn"/>
    <property type="match status" value="1"/>
</dbReference>
<dbReference type="NCBIfam" id="TIGR02379">
    <property type="entry name" value="ECA_wecE"/>
    <property type="match status" value="1"/>
</dbReference>
<dbReference type="SUPFAM" id="SSF53383">
    <property type="entry name" value="PLP-dependent transferases"/>
    <property type="match status" value="1"/>
</dbReference>
<dbReference type="EMBL" id="CP049989">
    <property type="protein sequence ID" value="QIM54887.1"/>
    <property type="molecule type" value="Genomic_DNA"/>
</dbReference>
<dbReference type="Gene3D" id="3.90.1150.10">
    <property type="entry name" value="Aspartate Aminotransferase, domain 1"/>
    <property type="match status" value="1"/>
</dbReference>
<feature type="modified residue" description="N6-(pyridoxal phosphate)lysine" evidence="3">
    <location>
        <position position="186"/>
    </location>
</feature>
<dbReference type="PIRSF" id="PIRSF000390">
    <property type="entry name" value="PLP_StrS"/>
    <property type="match status" value="1"/>
</dbReference>
<dbReference type="GO" id="GO:0000271">
    <property type="term" value="P:polysaccharide biosynthetic process"/>
    <property type="evidence" value="ECO:0007669"/>
    <property type="project" value="TreeGrafter"/>
</dbReference>
<sequence length="381" mass="42332">MANPAPIPFNKPYLHGRELVYIAEAVASGKISGDGLFTQRCHAFFEQRYGFHKALMTTSCTDALELAALLLDIREGDEVIVPSFTFVSTANAFALRGARIVFADSEAHNPNLDVSRVEALITPRTRAIVPVHYAGMACDMDPLLELCARHGIALVEDAAQAIDSFYKGRALGGIGSLGAFSFHETKNVIAGEGGLLAINDPALVARAEILREKGTNRSAFFRGEIDKYGWVDVGSSFLPSDIVSAYLYAQLEVLDQIQLRRKALWQRYWDQLAGVLPHHGVEVPYVPRWATNNGHLFYVVCRSLEHRDTVIAALRQAGIHAVFHYQSLHSSAYFHDRHDGRALPHCDRFANCLVRLPMYVEMSDAQCDRVCEALLDVLRQH</sequence>
<evidence type="ECO:0000313" key="6">
    <source>
        <dbReference type="Proteomes" id="UP000503162"/>
    </source>
</evidence>
<dbReference type="FunFam" id="3.40.640.10:FF:000037">
    <property type="entry name" value="dTDP-4-amino-4,6-dideoxygalactose transaminase"/>
    <property type="match status" value="1"/>
</dbReference>
<dbReference type="AlphaFoldDB" id="A0A6G8INW2"/>
<dbReference type="InterPro" id="IPR012749">
    <property type="entry name" value="WecE-like"/>
</dbReference>
<dbReference type="Pfam" id="PF01041">
    <property type="entry name" value="DegT_DnrJ_EryC1"/>
    <property type="match status" value="1"/>
</dbReference>
<gene>
    <name evidence="5" type="primary">rffA</name>
    <name evidence="5" type="synonym">fcnA</name>
    <name evidence="5" type="synonym">wecE</name>
    <name evidence="5" type="ORF">G9Q37_21585</name>
</gene>
<feature type="active site" description="Proton acceptor" evidence="2">
    <location>
        <position position="186"/>
    </location>
</feature>
<name>A0A6G8INW2_9BURK</name>
<organism evidence="5 6">
    <name type="scientific">Hydrogenophaga crocea</name>
    <dbReference type="NCBI Taxonomy" id="2716225"/>
    <lineage>
        <taxon>Bacteria</taxon>
        <taxon>Pseudomonadati</taxon>
        <taxon>Pseudomonadota</taxon>
        <taxon>Betaproteobacteria</taxon>
        <taxon>Burkholderiales</taxon>
        <taxon>Comamonadaceae</taxon>
        <taxon>Hydrogenophaga</taxon>
    </lineage>
</organism>
<evidence type="ECO:0000256" key="3">
    <source>
        <dbReference type="PIRSR" id="PIRSR000390-2"/>
    </source>
</evidence>
<reference evidence="5 6" key="1">
    <citation type="submission" date="2020-03" db="EMBL/GenBank/DDBJ databases">
        <title>Hydrogenophaga sp. nov. isolated from cyanobacterial mat.</title>
        <authorList>
            <person name="Thorat V."/>
            <person name="Kirdat K."/>
            <person name="Tiwarekar B."/>
            <person name="Costa E.D."/>
            <person name="Yadav A."/>
        </authorList>
    </citation>
    <scope>NUCLEOTIDE SEQUENCE [LARGE SCALE GENOMIC DNA]</scope>
    <source>
        <strain evidence="5 6">BA0156</strain>
    </source>
</reference>
<evidence type="ECO:0000256" key="4">
    <source>
        <dbReference type="RuleBase" id="RU004508"/>
    </source>
</evidence>
<dbReference type="NCBIfam" id="NF008687">
    <property type="entry name" value="PRK11706.1"/>
    <property type="match status" value="1"/>
</dbReference>
<dbReference type="Proteomes" id="UP000503162">
    <property type="component" value="Chromosome"/>
</dbReference>
<dbReference type="PANTHER" id="PTHR30244:SF34">
    <property type="entry name" value="DTDP-4-AMINO-4,6-DIDEOXYGALACTOSE TRANSAMINASE"/>
    <property type="match status" value="1"/>
</dbReference>
<keyword evidence="3 4" id="KW-0663">Pyridoxal phosphate</keyword>
<evidence type="ECO:0000256" key="1">
    <source>
        <dbReference type="ARBA" id="ARBA00037999"/>
    </source>
</evidence>
<dbReference type="KEGG" id="hcz:G9Q37_21585"/>
<comment type="similarity">
    <text evidence="1 4">Belongs to the DegT/DnrJ/EryC1 family.</text>
</comment>
<dbReference type="Gene3D" id="3.40.640.10">
    <property type="entry name" value="Type I PLP-dependent aspartate aminotransferase-like (Major domain)"/>
    <property type="match status" value="1"/>
</dbReference>
<dbReference type="EC" id="2.6.1.59" evidence="5"/>
<keyword evidence="5" id="KW-0032">Aminotransferase</keyword>
<dbReference type="GO" id="GO:0030170">
    <property type="term" value="F:pyridoxal phosphate binding"/>
    <property type="evidence" value="ECO:0007669"/>
    <property type="project" value="TreeGrafter"/>
</dbReference>
<evidence type="ECO:0000313" key="5">
    <source>
        <dbReference type="EMBL" id="QIM54887.1"/>
    </source>
</evidence>
<dbReference type="InterPro" id="IPR000653">
    <property type="entry name" value="DegT/StrS_aminotransferase"/>
</dbReference>